<accession>A0A3N9U1L1</accession>
<gene>
    <name evidence="1" type="ORF">EES38_17000</name>
</gene>
<dbReference type="InterPro" id="IPR025284">
    <property type="entry name" value="DUF4144"/>
</dbReference>
<protein>
    <submittedName>
        <fullName evidence="1">Uncharacterized protein</fullName>
    </submittedName>
</protein>
<dbReference type="Proteomes" id="UP000281112">
    <property type="component" value="Unassembled WGS sequence"/>
</dbReference>
<comment type="caution">
    <text evidence="1">The sequence shown here is derived from an EMBL/GenBank/DDBJ whole genome shotgun (WGS) entry which is preliminary data.</text>
</comment>
<proteinExistence type="predicted"/>
<dbReference type="Gene3D" id="1.10.8.650">
    <property type="entry name" value="Uncharacterised protein PF13642 yp_926445, C-terminal domain"/>
    <property type="match status" value="1"/>
</dbReference>
<reference evidence="1 2" key="1">
    <citation type="submission" date="2018-11" db="EMBL/GenBank/DDBJ databases">
        <title>Vibrio LJC006 sp. nov., isolated from seawater during the bloom of the enteromorpha.</title>
        <authorList>
            <person name="Liang J."/>
        </authorList>
    </citation>
    <scope>NUCLEOTIDE SEQUENCE [LARGE SCALE GENOMIC DNA]</scope>
    <source>
        <strain evidence="1 2">LJC006</strain>
    </source>
</reference>
<sequence>MITWPAVLKMEGDSELIFYRNEDEWLKDVTTNGFIFCETDVVIDSNGHEYIVCHDNQAKPLDLMDHHRVLSLDELSQLVREHFSAAGDCCVAKIMFNDSEDAILALSEQSA</sequence>
<dbReference type="Pfam" id="PF13642">
    <property type="entry name" value="DUF4144"/>
    <property type="match status" value="1"/>
</dbReference>
<dbReference type="RefSeq" id="WP_124938406.1">
    <property type="nucleotide sequence ID" value="NZ_RJVQ01000009.1"/>
</dbReference>
<evidence type="ECO:0000313" key="1">
    <source>
        <dbReference type="EMBL" id="RQW61806.1"/>
    </source>
</evidence>
<organism evidence="1 2">
    <name type="scientific">Vibrio viridaestus</name>
    <dbReference type="NCBI Taxonomy" id="2487322"/>
    <lineage>
        <taxon>Bacteria</taxon>
        <taxon>Pseudomonadati</taxon>
        <taxon>Pseudomonadota</taxon>
        <taxon>Gammaproteobacteria</taxon>
        <taxon>Vibrionales</taxon>
        <taxon>Vibrionaceae</taxon>
        <taxon>Vibrio</taxon>
    </lineage>
</organism>
<name>A0A3N9U1L1_9VIBR</name>
<keyword evidence="2" id="KW-1185">Reference proteome</keyword>
<dbReference type="OrthoDB" id="5771593at2"/>
<evidence type="ECO:0000313" key="2">
    <source>
        <dbReference type="Proteomes" id="UP000281112"/>
    </source>
</evidence>
<dbReference type="AlphaFoldDB" id="A0A3N9U1L1"/>
<dbReference type="EMBL" id="RJVQ01000009">
    <property type="protein sequence ID" value="RQW61806.1"/>
    <property type="molecule type" value="Genomic_DNA"/>
</dbReference>
<dbReference type="Gene3D" id="2.40.10.320">
    <property type="entry name" value="Uncharacterised protein PF13642 yp_926445, N-terminal domain"/>
    <property type="match status" value="1"/>
</dbReference>